<evidence type="ECO:0000313" key="2">
    <source>
        <dbReference type="EMBL" id="QOD01427.1"/>
    </source>
</evidence>
<dbReference type="RefSeq" id="WP_084851782.1">
    <property type="nucleotide sequence ID" value="NZ_CP061724.1"/>
</dbReference>
<organism evidence="1 3">
    <name type="scientific">Pseudomonas putida</name>
    <name type="common">Arthrobacter siderocapsulatus</name>
    <dbReference type="NCBI Taxonomy" id="303"/>
    <lineage>
        <taxon>Bacteria</taxon>
        <taxon>Pseudomonadati</taxon>
        <taxon>Pseudomonadota</taxon>
        <taxon>Gammaproteobacteria</taxon>
        <taxon>Pseudomonadales</taxon>
        <taxon>Pseudomonadaceae</taxon>
        <taxon>Pseudomonas</taxon>
    </lineage>
</organism>
<proteinExistence type="predicted"/>
<name>A0A1X0ZX87_PSEPU</name>
<dbReference type="OrthoDB" id="6613165at2"/>
<keyword evidence="2" id="KW-0614">Plasmid</keyword>
<sequence>MKVHHLAPPEVSSLASSTLAVFESLLAQSLGHQRTSGACLYAAVLCKTLINRFTSYQAIVRGGDGEADGGLFIGKVGHGHYWIEASKAGQAFVVDITGDQFGLPPIVVAPLQDLPARYIPGDQATVDAHARELQCEIEAEMRG</sequence>
<dbReference type="EMBL" id="CP061724">
    <property type="protein sequence ID" value="QOD01427.1"/>
    <property type="molecule type" value="Genomic_DNA"/>
</dbReference>
<geneLocation type="plasmid" evidence="2 4">
    <name>pZXPA-20-602k</name>
</geneLocation>
<accession>A0A1X0ZX87</accession>
<gene>
    <name evidence="1" type="ORF">B7H17_24730</name>
    <name evidence="2" type="ORF">ID616_29795</name>
</gene>
<protein>
    <submittedName>
        <fullName evidence="1">Uncharacterized protein</fullName>
    </submittedName>
</protein>
<reference evidence="1 3" key="1">
    <citation type="submission" date="2017-04" db="EMBL/GenBank/DDBJ databases">
        <title>Presence of VIM-2 positive Pseudomonas species in chickens and their surrounding environment.</title>
        <authorList>
            <person name="Zhang R."/>
        </authorList>
    </citation>
    <scope>NUCLEOTIDE SEQUENCE [LARGE SCALE GENOMIC DNA]</scope>
    <source>
        <strain evidence="1 3">DZ-C18</strain>
    </source>
</reference>
<dbReference type="AlphaFoldDB" id="A0A1X0ZX87"/>
<evidence type="ECO:0000313" key="4">
    <source>
        <dbReference type="Proteomes" id="UP000516786"/>
    </source>
</evidence>
<reference evidence="2 4" key="2">
    <citation type="submission" date="2020-09" db="EMBL/GenBank/DDBJ databases">
        <title>Co-existence of a novel multidrug-resistance efflux pump with carbapenem resistance gene blaVIM-2 in one megaplasmid in Pseudomonas putida.</title>
        <authorList>
            <person name="Peng K."/>
            <person name="Li R."/>
        </authorList>
    </citation>
    <scope>NUCLEOTIDE SEQUENCE [LARGE SCALE GENOMIC DNA]</scope>
    <source>
        <strain evidence="2 4">ZXPA-20</strain>
        <plasmid evidence="2 4">pZXPA-20-602k</plasmid>
    </source>
</reference>
<evidence type="ECO:0000313" key="1">
    <source>
        <dbReference type="EMBL" id="ORL58740.1"/>
    </source>
</evidence>
<evidence type="ECO:0000313" key="3">
    <source>
        <dbReference type="Proteomes" id="UP000193675"/>
    </source>
</evidence>
<dbReference type="EMBL" id="NBWC01000049">
    <property type="protein sequence ID" value="ORL58740.1"/>
    <property type="molecule type" value="Genomic_DNA"/>
</dbReference>
<dbReference type="Proteomes" id="UP000193675">
    <property type="component" value="Unassembled WGS sequence"/>
</dbReference>
<dbReference type="Proteomes" id="UP000516786">
    <property type="component" value="Plasmid pZXPA-20-602k"/>
</dbReference>